<gene>
    <name evidence="2" type="ORF">TWF730_004296</name>
</gene>
<evidence type="ECO:0000313" key="3">
    <source>
        <dbReference type="Proteomes" id="UP001373714"/>
    </source>
</evidence>
<accession>A0AAV9U1H1</accession>
<keyword evidence="3" id="KW-1185">Reference proteome</keyword>
<evidence type="ECO:0000313" key="2">
    <source>
        <dbReference type="EMBL" id="KAK6332636.1"/>
    </source>
</evidence>
<dbReference type="AlphaFoldDB" id="A0AAV9U1H1"/>
<feature type="region of interest" description="Disordered" evidence="1">
    <location>
        <begin position="170"/>
        <end position="216"/>
    </location>
</feature>
<sequence length="319" mass="33825">MATPLPSPVHLIQNIHHLPAGCKVRVIGLIQSYDSTTGIMILHHRPAIDVPLPRVYSGRRMERKRPIVGESGDVNFANSVGASGSRPLASASGVSRKVAGGVARTNGISGSGTVNGNSSAAAKNLHHRHRASAVRPVNGGNSKPRIATPAPPVKPLLAASKAAVSALGSINNQHKRPRPSAITIPPPSPPPPLPPPPPVPRILAMPPPPPPPPPPPAIRPVPNYTLQVCVDLALKTISTEISPLPPIIEGIWVNVIGYKRRDGVLDAISIFRVKGKLDLEAYERAIVGMAMAREKVEWEVKEGIAKGRGLQGDREHRMV</sequence>
<feature type="compositionally biased region" description="Polar residues" evidence="1">
    <location>
        <begin position="106"/>
        <end position="121"/>
    </location>
</feature>
<proteinExistence type="predicted"/>
<protein>
    <submittedName>
        <fullName evidence="2">Uncharacterized protein</fullName>
    </submittedName>
</protein>
<feature type="region of interest" description="Disordered" evidence="1">
    <location>
        <begin position="105"/>
        <end position="152"/>
    </location>
</feature>
<comment type="caution">
    <text evidence="2">The sequence shown here is derived from an EMBL/GenBank/DDBJ whole genome shotgun (WGS) entry which is preliminary data.</text>
</comment>
<dbReference type="Gene3D" id="2.40.50.140">
    <property type="entry name" value="Nucleic acid-binding proteins"/>
    <property type="match status" value="2"/>
</dbReference>
<organism evidence="2 3">
    <name type="scientific">Orbilia blumenaviensis</name>
    <dbReference type="NCBI Taxonomy" id="1796055"/>
    <lineage>
        <taxon>Eukaryota</taxon>
        <taxon>Fungi</taxon>
        <taxon>Dikarya</taxon>
        <taxon>Ascomycota</taxon>
        <taxon>Pezizomycotina</taxon>
        <taxon>Orbiliomycetes</taxon>
        <taxon>Orbiliales</taxon>
        <taxon>Orbiliaceae</taxon>
        <taxon>Orbilia</taxon>
    </lineage>
</organism>
<reference evidence="2 3" key="1">
    <citation type="submission" date="2019-10" db="EMBL/GenBank/DDBJ databases">
        <authorList>
            <person name="Palmer J.M."/>
        </authorList>
    </citation>
    <scope>NUCLEOTIDE SEQUENCE [LARGE SCALE GENOMIC DNA]</scope>
    <source>
        <strain evidence="2 3">TWF730</strain>
    </source>
</reference>
<dbReference type="Proteomes" id="UP001373714">
    <property type="component" value="Unassembled WGS sequence"/>
</dbReference>
<dbReference type="InterPro" id="IPR012340">
    <property type="entry name" value="NA-bd_OB-fold"/>
</dbReference>
<feature type="compositionally biased region" description="Pro residues" evidence="1">
    <location>
        <begin position="184"/>
        <end position="216"/>
    </location>
</feature>
<name>A0AAV9U1H1_9PEZI</name>
<evidence type="ECO:0000256" key="1">
    <source>
        <dbReference type="SAM" id="MobiDB-lite"/>
    </source>
</evidence>
<dbReference type="EMBL" id="JAVHNS010000017">
    <property type="protein sequence ID" value="KAK6332636.1"/>
    <property type="molecule type" value="Genomic_DNA"/>
</dbReference>